<dbReference type="EMBL" id="JALNTZ010000004">
    <property type="protein sequence ID" value="KAJ3655573.1"/>
    <property type="molecule type" value="Genomic_DNA"/>
</dbReference>
<dbReference type="InterPro" id="IPR042421">
    <property type="entry name" value="C3orf33-like"/>
</dbReference>
<dbReference type="GO" id="GO:0005615">
    <property type="term" value="C:extracellular space"/>
    <property type="evidence" value="ECO:0007669"/>
    <property type="project" value="TreeGrafter"/>
</dbReference>
<keyword evidence="1" id="KW-0472">Membrane</keyword>
<keyword evidence="4" id="KW-1185">Reference proteome</keyword>
<gene>
    <name evidence="3" type="ORF">Zmor_014696</name>
    <name evidence="2" type="ORF">Zmor_020715</name>
</gene>
<feature type="transmembrane region" description="Helical" evidence="1">
    <location>
        <begin position="20"/>
        <end position="38"/>
    </location>
</feature>
<evidence type="ECO:0000256" key="1">
    <source>
        <dbReference type="SAM" id="Phobius"/>
    </source>
</evidence>
<evidence type="ECO:0000313" key="3">
    <source>
        <dbReference type="EMBL" id="KAJ3655573.1"/>
    </source>
</evidence>
<comment type="caution">
    <text evidence="3">The sequence shown here is derived from an EMBL/GenBank/DDBJ whole genome shotgun (WGS) entry which is preliminary data.</text>
</comment>
<dbReference type="SUPFAM" id="SSF50199">
    <property type="entry name" value="Staphylococcal nuclease"/>
    <property type="match status" value="1"/>
</dbReference>
<evidence type="ECO:0000313" key="4">
    <source>
        <dbReference type="Proteomes" id="UP001168821"/>
    </source>
</evidence>
<accession>A0AA38ICY6</accession>
<keyword evidence="1" id="KW-0812">Transmembrane</keyword>
<dbReference type="PANTHER" id="PTHR28434">
    <property type="entry name" value="PROTEIN C3ORF33"/>
    <property type="match status" value="1"/>
</dbReference>
<organism evidence="3 4">
    <name type="scientific">Zophobas morio</name>
    <dbReference type="NCBI Taxonomy" id="2755281"/>
    <lineage>
        <taxon>Eukaryota</taxon>
        <taxon>Metazoa</taxon>
        <taxon>Ecdysozoa</taxon>
        <taxon>Arthropoda</taxon>
        <taxon>Hexapoda</taxon>
        <taxon>Insecta</taxon>
        <taxon>Pterygota</taxon>
        <taxon>Neoptera</taxon>
        <taxon>Endopterygota</taxon>
        <taxon>Coleoptera</taxon>
        <taxon>Polyphaga</taxon>
        <taxon>Cucujiformia</taxon>
        <taxon>Tenebrionidae</taxon>
        <taxon>Zophobas</taxon>
    </lineage>
</organism>
<dbReference type="AlphaFoldDB" id="A0AA38ICY6"/>
<dbReference type="PANTHER" id="PTHR28434:SF1">
    <property type="entry name" value="PROTEIN C3ORF33"/>
    <property type="match status" value="1"/>
</dbReference>
<dbReference type="InterPro" id="IPR035437">
    <property type="entry name" value="SNase_OB-fold_sf"/>
</dbReference>
<reference evidence="3" key="1">
    <citation type="journal article" date="2023" name="G3 (Bethesda)">
        <title>Whole genome assemblies of Zophobas morio and Tenebrio molitor.</title>
        <authorList>
            <person name="Kaur S."/>
            <person name="Stinson S.A."/>
            <person name="diCenzo G.C."/>
        </authorList>
    </citation>
    <scope>NUCLEOTIDE SEQUENCE</scope>
    <source>
        <strain evidence="3">QUZm001</strain>
    </source>
</reference>
<protein>
    <submittedName>
        <fullName evidence="3">Uncharacterized protein</fullName>
    </submittedName>
</protein>
<name>A0AA38ICY6_9CUCU</name>
<keyword evidence="1" id="KW-1133">Transmembrane helix</keyword>
<sequence length="237" mass="26595">MDEIKSIVNRTVDVLEQDNRGVQLGCYSVALVGLTIAIRKVRPFSKFRKPSDIPNKFITERKELTGVVERIDPNGAVLMVNHKPLIPLPGISNGQLPVKITGVKVFGFGLNWLQTIVVGNEVKFIPIAKQEKFLQCQVLLPQIQNNKTRVINVGESLVKIGFGQVTKVDKSMSNDRNYLTYCSRLQAAENYALKKKLGAKYYIKPTTDALTSLAKSFRRLAFDLYRHIIQIPKLPAS</sequence>
<proteinExistence type="predicted"/>
<dbReference type="EMBL" id="JALNTZ010000006">
    <property type="protein sequence ID" value="KAJ3648948.1"/>
    <property type="molecule type" value="Genomic_DNA"/>
</dbReference>
<dbReference type="Proteomes" id="UP001168821">
    <property type="component" value="Unassembled WGS sequence"/>
</dbReference>
<evidence type="ECO:0000313" key="2">
    <source>
        <dbReference type="EMBL" id="KAJ3648948.1"/>
    </source>
</evidence>